<dbReference type="RefSeq" id="XP_030646994.1">
    <property type="nucleotide sequence ID" value="XM_030791134.1"/>
</dbReference>
<feature type="binding site" evidence="9">
    <location>
        <position position="169"/>
    </location>
    <ligand>
        <name>Zn(2+)</name>
        <dbReference type="ChEBI" id="CHEBI:29105"/>
        <note>catalytic</note>
    </ligand>
</feature>
<protein>
    <recommendedName>
        <fullName evidence="10">Metalloendopeptidase</fullName>
        <ecNumber evidence="10">3.4.24.-</ecNumber>
    </recommendedName>
</protein>
<name>A0A6J2WQ99_CHACN</name>
<reference evidence="13" key="1">
    <citation type="submission" date="2025-08" db="UniProtKB">
        <authorList>
            <consortium name="RefSeq"/>
        </authorList>
    </citation>
    <scope>IDENTIFICATION</scope>
</reference>
<evidence type="ECO:0000256" key="3">
    <source>
        <dbReference type="ARBA" id="ARBA00022729"/>
    </source>
</evidence>
<dbReference type="InterPro" id="IPR006026">
    <property type="entry name" value="Peptidase_Metallo"/>
</dbReference>
<dbReference type="AlphaFoldDB" id="A0A6J2WQ99"/>
<dbReference type="PRINTS" id="PR00480">
    <property type="entry name" value="ASTACIN"/>
</dbReference>
<feature type="chain" id="PRO_5027157116" description="Metalloendopeptidase" evidence="10">
    <location>
        <begin position="22"/>
        <end position="267"/>
    </location>
</feature>
<evidence type="ECO:0000256" key="4">
    <source>
        <dbReference type="ARBA" id="ARBA00022801"/>
    </source>
</evidence>
<accession>A0A6J2WQ99</accession>
<feature type="active site" evidence="9">
    <location>
        <position position="166"/>
    </location>
</feature>
<evidence type="ECO:0000313" key="12">
    <source>
        <dbReference type="Proteomes" id="UP000504632"/>
    </source>
</evidence>
<evidence type="ECO:0000256" key="8">
    <source>
        <dbReference type="ARBA" id="ARBA00023157"/>
    </source>
</evidence>
<dbReference type="SMART" id="SM00235">
    <property type="entry name" value="ZnMc"/>
    <property type="match status" value="1"/>
</dbReference>
<feature type="binding site" evidence="9">
    <location>
        <position position="165"/>
    </location>
    <ligand>
        <name>Zn(2+)</name>
        <dbReference type="ChEBI" id="CHEBI:29105"/>
        <note>catalytic</note>
    </ligand>
</feature>
<feature type="binding site" evidence="9">
    <location>
        <position position="175"/>
    </location>
    <ligand>
        <name>Zn(2+)</name>
        <dbReference type="ChEBI" id="CHEBI:29105"/>
        <note>catalytic</note>
    </ligand>
</feature>
<dbReference type="FunFam" id="3.40.390.10:FF:000040">
    <property type="entry name" value="Metalloendopeptidase"/>
    <property type="match status" value="1"/>
</dbReference>
<dbReference type="PANTHER" id="PTHR10127:SF839">
    <property type="entry name" value="HATCHING ENZYME 1.2-RELATED"/>
    <property type="match status" value="1"/>
</dbReference>
<evidence type="ECO:0000313" key="13">
    <source>
        <dbReference type="RefSeq" id="XP_030646994.1"/>
    </source>
</evidence>
<keyword evidence="3 10" id="KW-0732">Signal</keyword>
<dbReference type="PROSITE" id="PS51864">
    <property type="entry name" value="ASTACIN"/>
    <property type="match status" value="1"/>
</dbReference>
<evidence type="ECO:0000256" key="6">
    <source>
        <dbReference type="ARBA" id="ARBA00023049"/>
    </source>
</evidence>
<dbReference type="GeneID" id="115827328"/>
<evidence type="ECO:0000256" key="10">
    <source>
        <dbReference type="RuleBase" id="RU361183"/>
    </source>
</evidence>
<keyword evidence="12" id="KW-1185">Reference proteome</keyword>
<dbReference type="PANTHER" id="PTHR10127">
    <property type="entry name" value="DISCOIDIN, CUB, EGF, LAMININ , AND ZINC METALLOPROTEASE DOMAIN CONTAINING"/>
    <property type="match status" value="1"/>
</dbReference>
<dbReference type="GO" id="GO:0004222">
    <property type="term" value="F:metalloendopeptidase activity"/>
    <property type="evidence" value="ECO:0007669"/>
    <property type="project" value="UniProtKB-UniRule"/>
</dbReference>
<feature type="domain" description="Peptidase M12A" evidence="11">
    <location>
        <begin position="66"/>
        <end position="266"/>
    </location>
</feature>
<keyword evidence="7" id="KW-0865">Zymogen</keyword>
<dbReference type="GO" id="GO:0006508">
    <property type="term" value="P:proteolysis"/>
    <property type="evidence" value="ECO:0007669"/>
    <property type="project" value="UniProtKB-KW"/>
</dbReference>
<gene>
    <name evidence="13" type="primary">LOC115827328</name>
</gene>
<dbReference type="OrthoDB" id="291007at2759"/>
<keyword evidence="4 9" id="KW-0378">Hydrolase</keyword>
<organism evidence="12 13">
    <name type="scientific">Chanos chanos</name>
    <name type="common">Milkfish</name>
    <name type="synonym">Mugil chanos</name>
    <dbReference type="NCBI Taxonomy" id="29144"/>
    <lineage>
        <taxon>Eukaryota</taxon>
        <taxon>Metazoa</taxon>
        <taxon>Chordata</taxon>
        <taxon>Craniata</taxon>
        <taxon>Vertebrata</taxon>
        <taxon>Euteleostomi</taxon>
        <taxon>Actinopterygii</taxon>
        <taxon>Neopterygii</taxon>
        <taxon>Teleostei</taxon>
        <taxon>Ostariophysi</taxon>
        <taxon>Gonorynchiformes</taxon>
        <taxon>Chanidae</taxon>
        <taxon>Chanos</taxon>
    </lineage>
</organism>
<keyword evidence="8" id="KW-1015">Disulfide bond</keyword>
<comment type="cofactor">
    <cofactor evidence="9 10">
        <name>Zn(2+)</name>
        <dbReference type="ChEBI" id="CHEBI:29105"/>
    </cofactor>
    <text evidence="9 10">Binds 1 zinc ion per subunit.</text>
</comment>
<evidence type="ECO:0000256" key="9">
    <source>
        <dbReference type="PROSITE-ProRule" id="PRU01211"/>
    </source>
</evidence>
<keyword evidence="2 9" id="KW-0479">Metal-binding</keyword>
<evidence type="ECO:0000259" key="11">
    <source>
        <dbReference type="PROSITE" id="PS51864"/>
    </source>
</evidence>
<dbReference type="Pfam" id="PF01400">
    <property type="entry name" value="Astacin"/>
    <property type="match status" value="1"/>
</dbReference>
<keyword evidence="5 9" id="KW-0862">Zinc</keyword>
<sequence length="267" mass="30754">MNPGLTLTTLLLLWSCSRILSLQEDLGPEGDPSEGLDVLDVSTRILLANQGIDNLEEGDMLPSYTRTAKKCWRNRCLWPKTSDGLVKVPYIISDTYNANDKAKIKGAMNVFHTKTCIRFTPRNDEQDFLSIEDKYGCWSKVGKYGYRQVLSLSVNYCLYSGVIQHELNHALGFYHEQNRSDRDQYVRINWENIQSDAAYNFKKRDTDNLGTPYDYSSLMHYSRMSYATHYSKETITPIPDPSVQIGQKYKLSDTDILRINKLYHCSE</sequence>
<dbReference type="SUPFAM" id="SSF55486">
    <property type="entry name" value="Metalloproteases ('zincins'), catalytic domain"/>
    <property type="match status" value="1"/>
</dbReference>
<dbReference type="InterPro" id="IPR024079">
    <property type="entry name" value="MetalloPept_cat_dom_sf"/>
</dbReference>
<comment type="caution">
    <text evidence="9">Lacks conserved residue(s) required for the propagation of feature annotation.</text>
</comment>
<evidence type="ECO:0000256" key="2">
    <source>
        <dbReference type="ARBA" id="ARBA00022723"/>
    </source>
</evidence>
<evidence type="ECO:0000256" key="7">
    <source>
        <dbReference type="ARBA" id="ARBA00023145"/>
    </source>
</evidence>
<evidence type="ECO:0000256" key="1">
    <source>
        <dbReference type="ARBA" id="ARBA00022670"/>
    </source>
</evidence>
<dbReference type="InParanoid" id="A0A6J2WQ99"/>
<proteinExistence type="predicted"/>
<keyword evidence="6 9" id="KW-0482">Metalloprotease</keyword>
<feature type="signal peptide" evidence="10">
    <location>
        <begin position="1"/>
        <end position="21"/>
    </location>
</feature>
<dbReference type="GO" id="GO:0008270">
    <property type="term" value="F:zinc ion binding"/>
    <property type="evidence" value="ECO:0007669"/>
    <property type="project" value="UniProtKB-UniRule"/>
</dbReference>
<dbReference type="InterPro" id="IPR001506">
    <property type="entry name" value="Peptidase_M12A"/>
</dbReference>
<dbReference type="Gene3D" id="3.40.390.10">
    <property type="entry name" value="Collagenase (Catalytic Domain)"/>
    <property type="match status" value="1"/>
</dbReference>
<evidence type="ECO:0000256" key="5">
    <source>
        <dbReference type="ARBA" id="ARBA00022833"/>
    </source>
</evidence>
<keyword evidence="1 9" id="KW-0645">Protease</keyword>
<dbReference type="Proteomes" id="UP000504632">
    <property type="component" value="Chromosome 14"/>
</dbReference>
<dbReference type="EC" id="3.4.24.-" evidence="10"/>